<evidence type="ECO:0000313" key="1">
    <source>
        <dbReference type="EMBL" id="KYC65781.1"/>
    </source>
</evidence>
<dbReference type="Proteomes" id="UP000075288">
    <property type="component" value="Unassembled WGS sequence"/>
</dbReference>
<organism evidence="1 2">
    <name type="scientific">Heyndrickxia coagulans</name>
    <name type="common">Weizmannia coagulans</name>
    <dbReference type="NCBI Taxonomy" id="1398"/>
    <lineage>
        <taxon>Bacteria</taxon>
        <taxon>Bacillati</taxon>
        <taxon>Bacillota</taxon>
        <taxon>Bacilli</taxon>
        <taxon>Bacillales</taxon>
        <taxon>Bacillaceae</taxon>
        <taxon>Heyndrickxia</taxon>
    </lineage>
</organism>
<proteinExistence type="predicted"/>
<gene>
    <name evidence="1" type="ORF">B4098_0998</name>
</gene>
<sequence length="37" mass="4156">MYSRHIGMTPGKPKPEAEADFRYVKHSPIGAEWAPAE</sequence>
<comment type="caution">
    <text evidence="1">The sequence shown here is derived from an EMBL/GenBank/DDBJ whole genome shotgun (WGS) entry which is preliminary data.</text>
</comment>
<accession>A0A150K8V6</accession>
<dbReference type="AlphaFoldDB" id="A0A150K8V6"/>
<protein>
    <submittedName>
        <fullName evidence="1">Uncharacterized protein</fullName>
    </submittedName>
</protein>
<name>A0A150K8V6_HEYCO</name>
<evidence type="ECO:0000313" key="2">
    <source>
        <dbReference type="Proteomes" id="UP000075288"/>
    </source>
</evidence>
<dbReference type="EMBL" id="LQYG01000013">
    <property type="protein sequence ID" value="KYC65781.1"/>
    <property type="molecule type" value="Genomic_DNA"/>
</dbReference>
<reference evidence="1 2" key="1">
    <citation type="submission" date="2016-01" db="EMBL/GenBank/DDBJ databases">
        <title>Genome Sequences of Twelve Sporeforming Bacillus Species Isolated from Foods.</title>
        <authorList>
            <person name="Berendsen E.M."/>
            <person name="Wells-Bennik M.H."/>
            <person name="Krawcyk A.O."/>
            <person name="De Jong A."/>
            <person name="Holsappel S."/>
            <person name="Eijlander R.T."/>
            <person name="Kuipers O.P."/>
        </authorList>
    </citation>
    <scope>NUCLEOTIDE SEQUENCE [LARGE SCALE GENOMIC DNA]</scope>
    <source>
        <strain evidence="1 2">B4098</strain>
    </source>
</reference>
<dbReference type="PATRIC" id="fig|1398.26.peg.926"/>